<accession>A0A2W7N7Q3</accession>
<evidence type="ECO:0000313" key="4">
    <source>
        <dbReference type="Proteomes" id="UP000249239"/>
    </source>
</evidence>
<evidence type="ECO:0000259" key="2">
    <source>
        <dbReference type="PROSITE" id="PS51462"/>
    </source>
</evidence>
<dbReference type="CDD" id="cd03673">
    <property type="entry name" value="NUDIX_Ap6A_hydrolase"/>
    <property type="match status" value="1"/>
</dbReference>
<keyword evidence="4" id="KW-1185">Reference proteome</keyword>
<dbReference type="Gene3D" id="3.90.79.10">
    <property type="entry name" value="Nucleoside Triphosphate Pyrophosphohydrolase"/>
    <property type="match status" value="1"/>
</dbReference>
<dbReference type="PANTHER" id="PTHR21340:SF0">
    <property type="entry name" value="BIS(5'-NUCLEOSYL)-TETRAPHOSPHATASE [ASYMMETRICAL]"/>
    <property type="match status" value="1"/>
</dbReference>
<dbReference type="PANTHER" id="PTHR21340">
    <property type="entry name" value="DIADENOSINE 5,5-P1,P4-TETRAPHOSPHATE PYROPHOSPHOHYDROLASE MUTT"/>
    <property type="match status" value="1"/>
</dbReference>
<dbReference type="OrthoDB" id="9816289at2"/>
<name>A0A2W7N7Q3_9BACT</name>
<reference evidence="3 4" key="1">
    <citation type="submission" date="2018-06" db="EMBL/GenBank/DDBJ databases">
        <title>Genomic Encyclopedia of Archaeal and Bacterial Type Strains, Phase II (KMG-II): from individual species to whole genera.</title>
        <authorList>
            <person name="Goeker M."/>
        </authorList>
    </citation>
    <scope>NUCLEOTIDE SEQUENCE [LARGE SCALE GENOMIC DNA]</scope>
    <source>
        <strain evidence="3 4">DSM 6779</strain>
    </source>
</reference>
<dbReference type="InterPro" id="IPR000086">
    <property type="entry name" value="NUDIX_hydrolase_dom"/>
</dbReference>
<dbReference type="InterPro" id="IPR051325">
    <property type="entry name" value="Nudix_hydrolase_domain"/>
</dbReference>
<dbReference type="PROSITE" id="PS51462">
    <property type="entry name" value="NUDIX"/>
    <property type="match status" value="1"/>
</dbReference>
<proteinExistence type="predicted"/>
<feature type="domain" description="Nudix hydrolase" evidence="2">
    <location>
        <begin position="75"/>
        <end position="203"/>
    </location>
</feature>
<dbReference type="InterPro" id="IPR015797">
    <property type="entry name" value="NUDIX_hydrolase-like_dom_sf"/>
</dbReference>
<dbReference type="Proteomes" id="UP000249239">
    <property type="component" value="Unassembled WGS sequence"/>
</dbReference>
<dbReference type="InterPro" id="IPR020084">
    <property type="entry name" value="NUDIX_hydrolase_CS"/>
</dbReference>
<dbReference type="RefSeq" id="WP_111445829.1">
    <property type="nucleotide sequence ID" value="NZ_QKZK01000014.1"/>
</dbReference>
<dbReference type="PROSITE" id="PS00893">
    <property type="entry name" value="NUDIX_BOX"/>
    <property type="match status" value="1"/>
</dbReference>
<gene>
    <name evidence="3" type="ORF">LX69_01972</name>
</gene>
<evidence type="ECO:0000313" key="3">
    <source>
        <dbReference type="EMBL" id="PZX16098.1"/>
    </source>
</evidence>
<dbReference type="SUPFAM" id="SSF55811">
    <property type="entry name" value="Nudix"/>
    <property type="match status" value="1"/>
</dbReference>
<dbReference type="Pfam" id="PF00293">
    <property type="entry name" value="NUDIX"/>
    <property type="match status" value="1"/>
</dbReference>
<sequence>MKQSYKIFFNERVLHIYHPEQTAVEPAPNSALKYANRAELQEQILKFAASNSMVQAVVYSDHPSATLEEIKAMFHYIEAAGGVVEGPGGFLLCIHRLGVWDLPKGKAEAGELPSETALREVEEECGIGNIALRDKITDTYHTYEHKGKMVLKRTHWFAMSVDVLQPLTPQLSEDILAAEWLGRDRLGEVLQNTYPSIVEVLEKGGYVE</sequence>
<dbReference type="AlphaFoldDB" id="A0A2W7N7Q3"/>
<comment type="caution">
    <text evidence="3">The sequence shown here is derived from an EMBL/GenBank/DDBJ whole genome shotgun (WGS) entry which is preliminary data.</text>
</comment>
<dbReference type="EMBL" id="QKZK01000014">
    <property type="protein sequence ID" value="PZX16098.1"/>
    <property type="molecule type" value="Genomic_DNA"/>
</dbReference>
<keyword evidence="1" id="KW-0378">Hydrolase</keyword>
<evidence type="ECO:0000256" key="1">
    <source>
        <dbReference type="ARBA" id="ARBA00022801"/>
    </source>
</evidence>
<dbReference type="GO" id="GO:0004081">
    <property type="term" value="F:bis(5'-nucleosyl)-tetraphosphatase (asymmetrical) activity"/>
    <property type="evidence" value="ECO:0007669"/>
    <property type="project" value="TreeGrafter"/>
</dbReference>
<dbReference type="GO" id="GO:0006167">
    <property type="term" value="P:AMP biosynthetic process"/>
    <property type="evidence" value="ECO:0007669"/>
    <property type="project" value="TreeGrafter"/>
</dbReference>
<protein>
    <submittedName>
        <fullName evidence="3">ADP-ribose pyrophosphatase YjhB (NUDIX family)</fullName>
    </submittedName>
</protein>
<organism evidence="3 4">
    <name type="scientific">Breznakibacter xylanolyticus</name>
    <dbReference type="NCBI Taxonomy" id="990"/>
    <lineage>
        <taxon>Bacteria</taxon>
        <taxon>Pseudomonadati</taxon>
        <taxon>Bacteroidota</taxon>
        <taxon>Bacteroidia</taxon>
        <taxon>Marinilabiliales</taxon>
        <taxon>Marinilabiliaceae</taxon>
        <taxon>Breznakibacter</taxon>
    </lineage>
</organism>
<dbReference type="GO" id="GO:0006754">
    <property type="term" value="P:ATP biosynthetic process"/>
    <property type="evidence" value="ECO:0007669"/>
    <property type="project" value="TreeGrafter"/>
</dbReference>